<dbReference type="InterPro" id="IPR050936">
    <property type="entry name" value="AP-1-like"/>
</dbReference>
<comment type="subcellular location">
    <subcellularLocation>
        <location evidence="1">Nucleus</location>
    </subcellularLocation>
</comment>
<keyword evidence="2" id="KW-0539">Nucleus</keyword>
<dbReference type="Gene3D" id="1.20.5.170">
    <property type="match status" value="1"/>
</dbReference>
<evidence type="ECO:0000256" key="1">
    <source>
        <dbReference type="ARBA" id="ARBA00004123"/>
    </source>
</evidence>
<dbReference type="GO" id="GO:0001228">
    <property type="term" value="F:DNA-binding transcription activator activity, RNA polymerase II-specific"/>
    <property type="evidence" value="ECO:0007669"/>
    <property type="project" value="TreeGrafter"/>
</dbReference>
<feature type="compositionally biased region" description="Basic and acidic residues" evidence="3">
    <location>
        <begin position="29"/>
        <end position="38"/>
    </location>
</feature>
<comment type="caution">
    <text evidence="4">The sequence shown here is derived from an EMBL/GenBank/DDBJ whole genome shotgun (WGS) entry which is preliminary data.</text>
</comment>
<proteinExistence type="predicted"/>
<feature type="region of interest" description="Disordered" evidence="3">
    <location>
        <begin position="1"/>
        <end position="49"/>
    </location>
</feature>
<dbReference type="SUPFAM" id="SSF57959">
    <property type="entry name" value="Leucine zipper domain"/>
    <property type="match status" value="1"/>
</dbReference>
<dbReference type="GO" id="GO:0090575">
    <property type="term" value="C:RNA polymerase II transcription regulator complex"/>
    <property type="evidence" value="ECO:0007669"/>
    <property type="project" value="TreeGrafter"/>
</dbReference>
<feature type="compositionally biased region" description="Polar residues" evidence="3">
    <location>
        <begin position="19"/>
        <end position="28"/>
    </location>
</feature>
<evidence type="ECO:0008006" key="6">
    <source>
        <dbReference type="Google" id="ProtNLM"/>
    </source>
</evidence>
<dbReference type="GO" id="GO:0000976">
    <property type="term" value="F:transcription cis-regulatory region binding"/>
    <property type="evidence" value="ECO:0007669"/>
    <property type="project" value="InterPro"/>
</dbReference>
<dbReference type="OrthoDB" id="2590011at2759"/>
<dbReference type="InterPro" id="IPR046347">
    <property type="entry name" value="bZIP_sf"/>
</dbReference>
<evidence type="ECO:0000256" key="2">
    <source>
        <dbReference type="ARBA" id="ARBA00023242"/>
    </source>
</evidence>
<dbReference type="AlphaFoldDB" id="A0A9W9G1U5"/>
<feature type="compositionally biased region" description="Basic and acidic residues" evidence="3">
    <location>
        <begin position="1"/>
        <end position="12"/>
    </location>
</feature>
<dbReference type="CDD" id="cd14688">
    <property type="entry name" value="bZIP_YAP"/>
    <property type="match status" value="1"/>
</dbReference>
<dbReference type="EMBL" id="JAPQKI010000002">
    <property type="protein sequence ID" value="KAJ5110569.1"/>
    <property type="molecule type" value="Genomic_DNA"/>
</dbReference>
<feature type="region of interest" description="Disordered" evidence="3">
    <location>
        <begin position="121"/>
        <end position="156"/>
    </location>
</feature>
<organism evidence="4 5">
    <name type="scientific">Penicillium argentinense</name>
    <dbReference type="NCBI Taxonomy" id="1131581"/>
    <lineage>
        <taxon>Eukaryota</taxon>
        <taxon>Fungi</taxon>
        <taxon>Dikarya</taxon>
        <taxon>Ascomycota</taxon>
        <taxon>Pezizomycotina</taxon>
        <taxon>Eurotiomycetes</taxon>
        <taxon>Eurotiomycetidae</taxon>
        <taxon>Eurotiales</taxon>
        <taxon>Aspergillaceae</taxon>
        <taxon>Penicillium</taxon>
    </lineage>
</organism>
<reference evidence="4" key="2">
    <citation type="journal article" date="2023" name="IMA Fungus">
        <title>Comparative genomic study of the Penicillium genus elucidates a diverse pangenome and 15 lateral gene transfer events.</title>
        <authorList>
            <person name="Petersen C."/>
            <person name="Sorensen T."/>
            <person name="Nielsen M.R."/>
            <person name="Sondergaard T.E."/>
            <person name="Sorensen J.L."/>
            <person name="Fitzpatrick D.A."/>
            <person name="Frisvad J.C."/>
            <person name="Nielsen K.L."/>
        </authorList>
    </citation>
    <scope>NUCLEOTIDE SEQUENCE</scope>
    <source>
        <strain evidence="4">IBT 30761</strain>
    </source>
</reference>
<dbReference type="GeneID" id="81352577"/>
<reference evidence="4" key="1">
    <citation type="submission" date="2022-11" db="EMBL/GenBank/DDBJ databases">
        <authorList>
            <person name="Petersen C."/>
        </authorList>
    </citation>
    <scope>NUCLEOTIDE SEQUENCE</scope>
    <source>
        <strain evidence="4">IBT 30761</strain>
    </source>
</reference>
<keyword evidence="5" id="KW-1185">Reference proteome</keyword>
<dbReference type="RefSeq" id="XP_056478639.1">
    <property type="nucleotide sequence ID" value="XM_056613598.1"/>
</dbReference>
<evidence type="ECO:0000313" key="4">
    <source>
        <dbReference type="EMBL" id="KAJ5110569.1"/>
    </source>
</evidence>
<gene>
    <name evidence="4" type="ORF">N7532_001104</name>
</gene>
<feature type="compositionally biased region" description="Basic and acidic residues" evidence="3">
    <location>
        <begin position="121"/>
        <end position="130"/>
    </location>
</feature>
<dbReference type="Proteomes" id="UP001149074">
    <property type="component" value="Unassembled WGS sequence"/>
</dbReference>
<protein>
    <recommendedName>
        <fullName evidence="6">BZIP domain-containing protein</fullName>
    </recommendedName>
</protein>
<accession>A0A9W9G1U5</accession>
<dbReference type="PANTHER" id="PTHR40621">
    <property type="entry name" value="TRANSCRIPTION FACTOR KAPC-RELATED"/>
    <property type="match status" value="1"/>
</dbReference>
<sequence length="296" mass="33625">MAPSKDATRRNDGGASSPEDPSSTTRSTNYDRRREQVRKAQKKHREQKDLRLRKLEDELHRLYSLTTLADELSDLRFENDVLRDIIARHSIQVPLEYATQPPRLAEVTIFGDHRSHQDISVKLPKNDVPHPRQTQPPSTALESIQQKSRPDGSVSLAPSQTYTSFAQLGVDFVLSLERPCLFHTRPSDPELPSGHAMSMQGILLAGAPLELQDQTSWEVPTEQLDRLFELSGCLDLDGYITPVQAWNRITSRIQLTNLDLRNLERLRSAMIPHIKCYGFGALIEDGIFEDLYSELF</sequence>
<dbReference type="PANTHER" id="PTHR40621:SF6">
    <property type="entry name" value="AP-1-LIKE TRANSCRIPTION FACTOR YAP1-RELATED"/>
    <property type="match status" value="1"/>
</dbReference>
<feature type="compositionally biased region" description="Polar residues" evidence="3">
    <location>
        <begin position="132"/>
        <end position="147"/>
    </location>
</feature>
<evidence type="ECO:0000256" key="3">
    <source>
        <dbReference type="SAM" id="MobiDB-lite"/>
    </source>
</evidence>
<name>A0A9W9G1U5_9EURO</name>
<evidence type="ECO:0000313" key="5">
    <source>
        <dbReference type="Proteomes" id="UP001149074"/>
    </source>
</evidence>